<reference evidence="6 7" key="1">
    <citation type="submission" date="2017-12" db="EMBL/GenBank/DDBJ databases">
        <title>Phylogenetic diversity of female urinary microbiome.</title>
        <authorList>
            <person name="Thomas-White K."/>
            <person name="Wolfe A.J."/>
        </authorList>
    </citation>
    <scope>NUCLEOTIDE SEQUENCE [LARGE SCALE GENOMIC DNA]</scope>
    <source>
        <strain evidence="6 7">UMB0898</strain>
    </source>
</reference>
<comment type="caution">
    <text evidence="6">The sequence shown here is derived from an EMBL/GenBank/DDBJ whole genome shotgun (WGS) entry which is preliminary data.</text>
</comment>
<dbReference type="Proteomes" id="UP000234384">
    <property type="component" value="Unassembled WGS sequence"/>
</dbReference>
<comment type="similarity">
    <text evidence="1">Belongs to the GTP cyclohydrolase I type 2/NIF3 family.</text>
</comment>
<evidence type="ECO:0000313" key="6">
    <source>
        <dbReference type="EMBL" id="PKY89050.1"/>
    </source>
</evidence>
<dbReference type="InterPro" id="IPR002678">
    <property type="entry name" value="DUF34/NIF3"/>
</dbReference>
<comment type="subunit">
    <text evidence="2">Homohexamer.</text>
</comment>
<evidence type="ECO:0000256" key="3">
    <source>
        <dbReference type="ARBA" id="ARBA00022112"/>
    </source>
</evidence>
<feature type="binding site" evidence="5">
    <location>
        <position position="66"/>
    </location>
    <ligand>
        <name>a divalent metal cation</name>
        <dbReference type="ChEBI" id="CHEBI:60240"/>
        <label>1</label>
    </ligand>
</feature>
<accession>A0A2I1K076</accession>
<dbReference type="PANTHER" id="PTHR13799">
    <property type="entry name" value="NGG1 INTERACTING FACTOR 3"/>
    <property type="match status" value="1"/>
</dbReference>
<name>A0A2I1K076_9LACT</name>
<feature type="binding site" evidence="5">
    <location>
        <position position="228"/>
    </location>
    <ligand>
        <name>a divalent metal cation</name>
        <dbReference type="ChEBI" id="CHEBI:60240"/>
        <label>1</label>
    </ligand>
</feature>
<sequence>MEFLLSNFIHQIEAIYPLDLAEEWDPVGLHFGNLNSTVSRIMTTLDVTESVVEEAISQNVDTIVAHHPLIFSSIKRLDDGQMNIELYRTLLSNRINVYAMHTNVDRQQNGMNDWLANRLGLINVRDLANQPLNTEMTPELGRVGDLPEALSHNELYQHILKQLGAPYLQVVNPSTDLYHRIAIVGGSAYESIEAAIKCGADAFITGDVTYHKVLEASTLPITTIDAGHFIEQCFIKEMAQILHHLVPEHVTIIESQTNRDPRQLIIRKDV</sequence>
<dbReference type="RefSeq" id="WP_006701302.1">
    <property type="nucleotide sequence ID" value="NZ_PKHE01000010.1"/>
</dbReference>
<dbReference type="NCBIfam" id="TIGR00486">
    <property type="entry name" value="YbgI_SA1388"/>
    <property type="match status" value="1"/>
</dbReference>
<gene>
    <name evidence="6" type="ORF">CYJ57_04750</name>
</gene>
<dbReference type="FunFam" id="3.40.1390.30:FF:000001">
    <property type="entry name" value="GTP cyclohydrolase 1 type 2"/>
    <property type="match status" value="1"/>
</dbReference>
<dbReference type="GO" id="GO:0046872">
    <property type="term" value="F:metal ion binding"/>
    <property type="evidence" value="ECO:0007669"/>
    <property type="project" value="UniProtKB-KW"/>
</dbReference>
<evidence type="ECO:0000313" key="7">
    <source>
        <dbReference type="Proteomes" id="UP000234384"/>
    </source>
</evidence>
<feature type="binding site" evidence="5">
    <location>
        <position position="105"/>
    </location>
    <ligand>
        <name>a divalent metal cation</name>
        <dbReference type="ChEBI" id="CHEBI:60240"/>
        <label>1</label>
    </ligand>
</feature>
<evidence type="ECO:0000256" key="1">
    <source>
        <dbReference type="ARBA" id="ARBA00006964"/>
    </source>
</evidence>
<proteinExistence type="inferred from homology"/>
<protein>
    <recommendedName>
        <fullName evidence="3">GTP cyclohydrolase 1 type 2 homolog</fullName>
    </recommendedName>
</protein>
<dbReference type="SUPFAM" id="SSF102705">
    <property type="entry name" value="NIF3 (NGG1p interacting factor 3)-like"/>
    <property type="match status" value="1"/>
</dbReference>
<feature type="binding site" evidence="5">
    <location>
        <position position="67"/>
    </location>
    <ligand>
        <name>a divalent metal cation</name>
        <dbReference type="ChEBI" id="CHEBI:60240"/>
        <label>1</label>
    </ligand>
</feature>
<dbReference type="PANTHER" id="PTHR13799:SF14">
    <property type="entry name" value="GTP CYCLOHYDROLASE 1 TYPE 2 HOMOLOG"/>
    <property type="match status" value="1"/>
</dbReference>
<organism evidence="6 7">
    <name type="scientific">Falseniella ignava</name>
    <dbReference type="NCBI Taxonomy" id="137730"/>
    <lineage>
        <taxon>Bacteria</taxon>
        <taxon>Bacillati</taxon>
        <taxon>Bacillota</taxon>
        <taxon>Bacilli</taxon>
        <taxon>Lactobacillales</taxon>
        <taxon>Aerococcaceae</taxon>
        <taxon>Falseniella</taxon>
    </lineage>
</organism>
<feature type="binding site" evidence="5">
    <location>
        <position position="231"/>
    </location>
    <ligand>
        <name>a divalent metal cation</name>
        <dbReference type="ChEBI" id="CHEBI:60240"/>
        <label>1</label>
    </ligand>
</feature>
<dbReference type="EMBL" id="PKHE01000010">
    <property type="protein sequence ID" value="PKY89050.1"/>
    <property type="molecule type" value="Genomic_DNA"/>
</dbReference>
<dbReference type="Gene3D" id="3.40.1390.30">
    <property type="entry name" value="NIF3 (NGG1p interacting factor 3)-like"/>
    <property type="match status" value="2"/>
</dbReference>
<evidence type="ECO:0000256" key="2">
    <source>
        <dbReference type="ARBA" id="ARBA00011643"/>
    </source>
</evidence>
<dbReference type="AlphaFoldDB" id="A0A2I1K076"/>
<evidence type="ECO:0000256" key="4">
    <source>
        <dbReference type="ARBA" id="ARBA00022723"/>
    </source>
</evidence>
<dbReference type="InterPro" id="IPR036069">
    <property type="entry name" value="DUF34/NIF3_sf"/>
</dbReference>
<evidence type="ECO:0000256" key="5">
    <source>
        <dbReference type="PIRSR" id="PIRSR602678-1"/>
    </source>
</evidence>
<dbReference type="Pfam" id="PF01784">
    <property type="entry name" value="DUF34_NIF3"/>
    <property type="match status" value="1"/>
</dbReference>
<dbReference type="OrthoDB" id="9792792at2"/>
<dbReference type="GO" id="GO:0005737">
    <property type="term" value="C:cytoplasm"/>
    <property type="evidence" value="ECO:0007669"/>
    <property type="project" value="TreeGrafter"/>
</dbReference>
<keyword evidence="4 5" id="KW-0479">Metal-binding</keyword>